<keyword evidence="3" id="KW-1185">Reference proteome</keyword>
<protein>
    <submittedName>
        <fullName evidence="2">Uncharacterized protein</fullName>
    </submittedName>
</protein>
<reference evidence="2 3" key="1">
    <citation type="journal article" date="2019" name="Commun. Biol.">
        <title>The bagworm genome reveals a unique fibroin gene that provides high tensile strength.</title>
        <authorList>
            <person name="Kono N."/>
            <person name="Nakamura H."/>
            <person name="Ohtoshi R."/>
            <person name="Tomita M."/>
            <person name="Numata K."/>
            <person name="Arakawa K."/>
        </authorList>
    </citation>
    <scope>NUCLEOTIDE SEQUENCE [LARGE SCALE GENOMIC DNA]</scope>
</reference>
<gene>
    <name evidence="2" type="ORF">EVAR_100752_1</name>
</gene>
<dbReference type="EMBL" id="BGZK01001681">
    <property type="protein sequence ID" value="GBP84485.1"/>
    <property type="molecule type" value="Genomic_DNA"/>
</dbReference>
<dbReference type="AlphaFoldDB" id="A0A4C1ZD01"/>
<organism evidence="2 3">
    <name type="scientific">Eumeta variegata</name>
    <name type="common">Bagworm moth</name>
    <name type="synonym">Eumeta japonica</name>
    <dbReference type="NCBI Taxonomy" id="151549"/>
    <lineage>
        <taxon>Eukaryota</taxon>
        <taxon>Metazoa</taxon>
        <taxon>Ecdysozoa</taxon>
        <taxon>Arthropoda</taxon>
        <taxon>Hexapoda</taxon>
        <taxon>Insecta</taxon>
        <taxon>Pterygota</taxon>
        <taxon>Neoptera</taxon>
        <taxon>Endopterygota</taxon>
        <taxon>Lepidoptera</taxon>
        <taxon>Glossata</taxon>
        <taxon>Ditrysia</taxon>
        <taxon>Tineoidea</taxon>
        <taxon>Psychidae</taxon>
        <taxon>Oiketicinae</taxon>
        <taxon>Eumeta</taxon>
    </lineage>
</organism>
<comment type="caution">
    <text evidence="2">The sequence shown here is derived from an EMBL/GenBank/DDBJ whole genome shotgun (WGS) entry which is preliminary data.</text>
</comment>
<sequence>MKSPITGGNIRSDTRFRSMRRLVLPHVNALSPLSAHSARRRQRRPKPSKLSKPKHLNILLRRHSQIPAVEPYNKANIRQSFPVKREASLPPSRRRLRVRGGSRRGGTVVGVNLPPRSSAQISQSPCSACGALCRMYLLVKAPRRGCGESNKRVRDTLALCRGWHTPIPLPTPPAPVSTPPRFFL</sequence>
<name>A0A4C1ZD01_EUMVA</name>
<feature type="compositionally biased region" description="Basic residues" evidence="1">
    <location>
        <begin position="37"/>
        <end position="54"/>
    </location>
</feature>
<accession>A0A4C1ZD01</accession>
<evidence type="ECO:0000313" key="3">
    <source>
        <dbReference type="Proteomes" id="UP000299102"/>
    </source>
</evidence>
<dbReference type="Proteomes" id="UP000299102">
    <property type="component" value="Unassembled WGS sequence"/>
</dbReference>
<evidence type="ECO:0000256" key="1">
    <source>
        <dbReference type="SAM" id="MobiDB-lite"/>
    </source>
</evidence>
<evidence type="ECO:0000313" key="2">
    <source>
        <dbReference type="EMBL" id="GBP84485.1"/>
    </source>
</evidence>
<feature type="region of interest" description="Disordered" evidence="1">
    <location>
        <begin position="33"/>
        <end position="54"/>
    </location>
</feature>
<proteinExistence type="predicted"/>